<evidence type="ECO:0000313" key="2">
    <source>
        <dbReference type="Proteomes" id="UP000299102"/>
    </source>
</evidence>
<dbReference type="InterPro" id="IPR036397">
    <property type="entry name" value="RNaseH_sf"/>
</dbReference>
<keyword evidence="2" id="KW-1185">Reference proteome</keyword>
<dbReference type="PANTHER" id="PTHR46060:SF1">
    <property type="entry name" value="MARINER MOS1 TRANSPOSASE-LIKE PROTEIN"/>
    <property type="match status" value="1"/>
</dbReference>
<comment type="caution">
    <text evidence="1">The sequence shown here is derived from an EMBL/GenBank/DDBJ whole genome shotgun (WGS) entry which is preliminary data.</text>
</comment>
<proteinExistence type="predicted"/>
<gene>
    <name evidence="1" type="ORF">EVAR_29046_1</name>
</gene>
<dbReference type="InterPro" id="IPR052709">
    <property type="entry name" value="Transposase-MT_Hybrid"/>
</dbReference>
<name>A0A4C1W1V5_EUMVA</name>
<dbReference type="Gene3D" id="3.30.420.10">
    <property type="entry name" value="Ribonuclease H-like superfamily/Ribonuclease H"/>
    <property type="match status" value="1"/>
</dbReference>
<dbReference type="OrthoDB" id="10017160at2759"/>
<dbReference type="STRING" id="151549.A0A4C1W1V5"/>
<accession>A0A4C1W1V5</accession>
<organism evidence="1 2">
    <name type="scientific">Eumeta variegata</name>
    <name type="common">Bagworm moth</name>
    <name type="synonym">Eumeta japonica</name>
    <dbReference type="NCBI Taxonomy" id="151549"/>
    <lineage>
        <taxon>Eukaryota</taxon>
        <taxon>Metazoa</taxon>
        <taxon>Ecdysozoa</taxon>
        <taxon>Arthropoda</taxon>
        <taxon>Hexapoda</taxon>
        <taxon>Insecta</taxon>
        <taxon>Pterygota</taxon>
        <taxon>Neoptera</taxon>
        <taxon>Endopterygota</taxon>
        <taxon>Lepidoptera</taxon>
        <taxon>Glossata</taxon>
        <taxon>Ditrysia</taxon>
        <taxon>Tineoidea</taxon>
        <taxon>Psychidae</taxon>
        <taxon>Oiketicinae</taxon>
        <taxon>Eumeta</taxon>
    </lineage>
</organism>
<evidence type="ECO:0008006" key="3">
    <source>
        <dbReference type="Google" id="ProtNLM"/>
    </source>
</evidence>
<dbReference type="PANTHER" id="PTHR46060">
    <property type="entry name" value="MARINER MOS1 TRANSPOSASE-LIKE PROTEIN"/>
    <property type="match status" value="1"/>
</dbReference>
<dbReference type="EMBL" id="BGZK01000467">
    <property type="protein sequence ID" value="GBP45298.1"/>
    <property type="molecule type" value="Genomic_DNA"/>
</dbReference>
<dbReference type="GO" id="GO:0003676">
    <property type="term" value="F:nucleic acid binding"/>
    <property type="evidence" value="ECO:0007669"/>
    <property type="project" value="InterPro"/>
</dbReference>
<protein>
    <recommendedName>
        <fullName evidence="3">Mariner Mos1 transposase</fullName>
    </recommendedName>
</protein>
<sequence>MIHAKSTWKQIVTYCFVIDGLVVTIPLQNRKSVNSKWYTTICLPEVFEEIRKNNRQRGIILHHDNSSCHTSAETIRFLEGEKMELTGHPPRSRDLAPDDFCLIPSMNNKLRGQRFRGTKRPFMR</sequence>
<dbReference type="AlphaFoldDB" id="A0A4C1W1V5"/>
<evidence type="ECO:0000313" key="1">
    <source>
        <dbReference type="EMBL" id="GBP45298.1"/>
    </source>
</evidence>
<reference evidence="1 2" key="1">
    <citation type="journal article" date="2019" name="Commun. Biol.">
        <title>The bagworm genome reveals a unique fibroin gene that provides high tensile strength.</title>
        <authorList>
            <person name="Kono N."/>
            <person name="Nakamura H."/>
            <person name="Ohtoshi R."/>
            <person name="Tomita M."/>
            <person name="Numata K."/>
            <person name="Arakawa K."/>
        </authorList>
    </citation>
    <scope>NUCLEOTIDE SEQUENCE [LARGE SCALE GENOMIC DNA]</scope>
</reference>
<dbReference type="Proteomes" id="UP000299102">
    <property type="component" value="Unassembled WGS sequence"/>
</dbReference>